<dbReference type="EMBL" id="JABWDY010012467">
    <property type="protein sequence ID" value="KAF5199078.1"/>
    <property type="molecule type" value="Genomic_DNA"/>
</dbReference>
<dbReference type="InterPro" id="IPR036691">
    <property type="entry name" value="Endo/exonu/phosph_ase_sf"/>
</dbReference>
<dbReference type="OrthoDB" id="1932741at2759"/>
<comment type="caution">
    <text evidence="1">The sequence shown here is derived from an EMBL/GenBank/DDBJ whole genome shotgun (WGS) entry which is preliminary data.</text>
</comment>
<accession>A0A7J6WQ68</accession>
<keyword evidence="2" id="KW-1185">Reference proteome</keyword>
<name>A0A7J6WQ68_THATH</name>
<sequence length="87" mass="9896">MKIEEVFVERISLLREYDAVSQIEGVGWLAVGDFNTIKNGSEKQGVRAPFLTQMQELQDVMDNCYFEKIEGVGASFTWTNKRQGSQC</sequence>
<dbReference type="Proteomes" id="UP000554482">
    <property type="component" value="Unassembled WGS sequence"/>
</dbReference>
<proteinExistence type="predicted"/>
<gene>
    <name evidence="1" type="ORF">FRX31_011336</name>
</gene>
<reference evidence="1 2" key="1">
    <citation type="submission" date="2020-06" db="EMBL/GenBank/DDBJ databases">
        <title>Transcriptomic and genomic resources for Thalictrum thalictroides and T. hernandezii: Facilitating candidate gene discovery in an emerging model plant lineage.</title>
        <authorList>
            <person name="Arias T."/>
            <person name="Riano-Pachon D.M."/>
            <person name="Di Stilio V.S."/>
        </authorList>
    </citation>
    <scope>NUCLEOTIDE SEQUENCE [LARGE SCALE GENOMIC DNA]</scope>
    <source>
        <strain evidence="2">cv. WT478/WT964</strain>
        <tissue evidence="1">Leaves</tissue>
    </source>
</reference>
<dbReference type="SUPFAM" id="SSF56219">
    <property type="entry name" value="DNase I-like"/>
    <property type="match status" value="1"/>
</dbReference>
<evidence type="ECO:0000313" key="1">
    <source>
        <dbReference type="EMBL" id="KAF5199078.1"/>
    </source>
</evidence>
<organism evidence="1 2">
    <name type="scientific">Thalictrum thalictroides</name>
    <name type="common">Rue-anemone</name>
    <name type="synonym">Anemone thalictroides</name>
    <dbReference type="NCBI Taxonomy" id="46969"/>
    <lineage>
        <taxon>Eukaryota</taxon>
        <taxon>Viridiplantae</taxon>
        <taxon>Streptophyta</taxon>
        <taxon>Embryophyta</taxon>
        <taxon>Tracheophyta</taxon>
        <taxon>Spermatophyta</taxon>
        <taxon>Magnoliopsida</taxon>
        <taxon>Ranunculales</taxon>
        <taxon>Ranunculaceae</taxon>
        <taxon>Thalictroideae</taxon>
        <taxon>Thalictrum</taxon>
    </lineage>
</organism>
<evidence type="ECO:0000313" key="2">
    <source>
        <dbReference type="Proteomes" id="UP000554482"/>
    </source>
</evidence>
<dbReference type="AlphaFoldDB" id="A0A7J6WQ68"/>
<protein>
    <submittedName>
        <fullName evidence="1">Uncharacterized protein</fullName>
    </submittedName>
</protein>